<name>A0ABN4TGZ9_9BURK</name>
<gene>
    <name evidence="1" type="ORF">BKK80_11765</name>
</gene>
<organism evidence="1 2">
    <name type="scientific">Cupriavidus malaysiensis</name>
    <dbReference type="NCBI Taxonomy" id="367825"/>
    <lineage>
        <taxon>Bacteria</taxon>
        <taxon>Pseudomonadati</taxon>
        <taxon>Pseudomonadota</taxon>
        <taxon>Betaproteobacteria</taxon>
        <taxon>Burkholderiales</taxon>
        <taxon>Burkholderiaceae</taxon>
        <taxon>Cupriavidus</taxon>
    </lineage>
</organism>
<accession>A0ABN4TGZ9</accession>
<dbReference type="Proteomes" id="UP000177515">
    <property type="component" value="Chromosome 1"/>
</dbReference>
<evidence type="ECO:0000313" key="2">
    <source>
        <dbReference type="Proteomes" id="UP000177515"/>
    </source>
</evidence>
<sequence>MSAVFDIHTASLSEDGEQVIFAIRAGAAAGRGFVSRSALDALTQGQIGRPIDVFHAHRDRILEAARQKWAADASGDVALNSWDF</sequence>
<dbReference type="RefSeq" id="WP_071012940.1">
    <property type="nucleotide sequence ID" value="NZ_CP017754.1"/>
</dbReference>
<evidence type="ECO:0008006" key="3">
    <source>
        <dbReference type="Google" id="ProtNLM"/>
    </source>
</evidence>
<keyword evidence="2" id="KW-1185">Reference proteome</keyword>
<evidence type="ECO:0000313" key="1">
    <source>
        <dbReference type="EMBL" id="AOZ06422.1"/>
    </source>
</evidence>
<proteinExistence type="predicted"/>
<dbReference type="EMBL" id="CP017754">
    <property type="protein sequence ID" value="AOZ06422.1"/>
    <property type="molecule type" value="Genomic_DNA"/>
</dbReference>
<protein>
    <recommendedName>
        <fullName evidence="3">DUF1488 domain-containing protein</fullName>
    </recommendedName>
</protein>
<reference evidence="1 2" key="1">
    <citation type="submission" date="2016-10" db="EMBL/GenBank/DDBJ databases">
        <title>Complete genome sequences of three Cupriavidus strains isolated from various Malaysian environments.</title>
        <authorList>
            <person name="Abdullah A.A.-A."/>
            <person name="Shafie N.A.H."/>
            <person name="Lau N.S."/>
        </authorList>
    </citation>
    <scope>NUCLEOTIDE SEQUENCE [LARGE SCALE GENOMIC DNA]</scope>
    <source>
        <strain evidence="1 2">USMAA1020</strain>
    </source>
</reference>